<dbReference type="Proteomes" id="UP000008980">
    <property type="component" value="Chromosome 13"/>
</dbReference>
<dbReference type="EMBL" id="RHLC01000031">
    <property type="protein sequence ID" value="TPP45186.1"/>
    <property type="molecule type" value="Genomic_DNA"/>
</dbReference>
<reference evidence="5 8" key="1">
    <citation type="journal article" date="2011" name="Genome Res.">
        <title>Whole genome sequencing of multiple Leishmania donovani clinical isolates provides insights into population structure and mechanisms of drug resistance.</title>
        <authorList>
            <person name="Downing T."/>
            <person name="Imamura H."/>
            <person name="Decuypere S."/>
            <person name="Clark T.G."/>
            <person name="Coombs G.H."/>
            <person name="Cotton J.A."/>
            <person name="Hilley J.D."/>
            <person name="de Doncker S."/>
            <person name="Maes I."/>
            <person name="Mottram J.C."/>
            <person name="Quail M.A."/>
            <person name="Rijal S."/>
            <person name="Sanders M."/>
            <person name="Schonian G."/>
            <person name="Stark O."/>
            <person name="Sundar S."/>
            <person name="Vanaerschot M."/>
            <person name="Hertz-Fowler C."/>
            <person name="Dujardin J.C."/>
            <person name="Berriman M."/>
        </authorList>
    </citation>
    <scope>NUCLEOTIDE SEQUENCE [LARGE SCALE GENOMIC DNA]</scope>
    <source>
        <strain evidence="5 8">BPK282A1</strain>
    </source>
</reference>
<dbReference type="VEuPathDB" id="TriTrypDB:LdBPK_130900.1"/>
<dbReference type="VEuPathDB" id="TriTrypDB:LdCL_130014400"/>
<accession>E9BBG4</accession>
<feature type="transmembrane region" description="Helical" evidence="2">
    <location>
        <begin position="49"/>
        <end position="75"/>
    </location>
</feature>
<accession>A0A3S7WSJ9</accession>
<dbReference type="Proteomes" id="UP000601710">
    <property type="component" value="Chromosome 13"/>
</dbReference>
<proteinExistence type="predicted"/>
<evidence type="ECO:0000313" key="5">
    <source>
        <dbReference type="EMBL" id="CBZ32589.1"/>
    </source>
</evidence>
<dbReference type="Proteomes" id="UP000318447">
    <property type="component" value="Unassembled WGS sequence"/>
</dbReference>
<reference evidence="8" key="3">
    <citation type="submission" date="2011-02" db="EMBL/GenBank/DDBJ databases">
        <title>Whole genome sequencing of Leishmania donovani clinical lines reveals dynamic variation related to drug resistance.</title>
        <authorList>
            <person name="Downing T."/>
            <person name="Imamura H."/>
            <person name="Sanders M."/>
            <person name="Decuypere S."/>
            <person name="Hertz-Fowler C."/>
            <person name="Clark T.G."/>
            <person name="Rijal S."/>
            <person name="Sundar S."/>
            <person name="Quail M.A."/>
            <person name="De Doncker S."/>
            <person name="Maes I."/>
            <person name="Vanaerschot M."/>
            <person name="Stark O."/>
            <person name="Schonian G."/>
            <person name="Dujardin J.C."/>
            <person name="Berriman M."/>
        </authorList>
    </citation>
    <scope>NUCLEOTIDE SEQUENCE [LARGE SCALE GENOMIC DNA]</scope>
    <source>
        <strain evidence="8">BPK282A1</strain>
    </source>
</reference>
<evidence type="ECO:0000313" key="6">
    <source>
        <dbReference type="EMBL" id="TPP45186.1"/>
    </source>
</evidence>
<organism evidence="3 9">
    <name type="scientific">Leishmania donovani</name>
    <dbReference type="NCBI Taxonomy" id="5661"/>
    <lineage>
        <taxon>Eukaryota</taxon>
        <taxon>Discoba</taxon>
        <taxon>Euglenozoa</taxon>
        <taxon>Kinetoplastea</taxon>
        <taxon>Metakinetoplastina</taxon>
        <taxon>Trypanosomatida</taxon>
        <taxon>Trypanosomatidae</taxon>
        <taxon>Leishmaniinae</taxon>
        <taxon>Leishmania</taxon>
    </lineage>
</organism>
<reference evidence="3 9" key="4">
    <citation type="journal article" date="2018" name="Sci. Rep.">
        <title>A complete Leishmania donovani reference genome identifies novel genetic variations associated with virulence.</title>
        <authorList>
            <person name="Lypaczewski P."/>
            <person name="Hoshizaki J."/>
            <person name="Zhang W.-W."/>
            <person name="McCall L.-I."/>
            <person name="Torcivia-Rodriguez J."/>
            <person name="Simonyan V."/>
            <person name="Kaur A."/>
            <person name="Dewar K."/>
            <person name="Matlashewski G."/>
        </authorList>
    </citation>
    <scope>NUCLEOTIDE SEQUENCE [LARGE SCALE GENOMIC DNA]</scope>
    <source>
        <strain evidence="3 9">LdCL</strain>
    </source>
</reference>
<dbReference type="GeneID" id="13390491"/>
<protein>
    <submittedName>
        <fullName evidence="4">Hypothetical_protein_conserved</fullName>
    </submittedName>
</protein>
<keyword evidence="9" id="KW-1185">Reference proteome</keyword>
<evidence type="ECO:0000313" key="10">
    <source>
        <dbReference type="Proteomes" id="UP000318447"/>
    </source>
</evidence>
<feature type="compositionally biased region" description="Basic and acidic residues" evidence="1">
    <location>
        <begin position="196"/>
        <end position="205"/>
    </location>
</feature>
<evidence type="ECO:0000313" key="9">
    <source>
        <dbReference type="Proteomes" id="UP000274082"/>
    </source>
</evidence>
<gene>
    <name evidence="7" type="ORF">CGC20_17145</name>
    <name evidence="6" type="ORF">CGC21_33385</name>
    <name evidence="5" type="ORF">LDBPK_130900</name>
    <name evidence="3" type="ORF">LdCL_130014400</name>
    <name evidence="4" type="ORF">LDHU3_13.1120</name>
</gene>
<feature type="transmembrane region" description="Helical" evidence="2">
    <location>
        <begin position="153"/>
        <end position="174"/>
    </location>
</feature>
<name>A0A3S7WSJ9_LEIDO</name>
<reference evidence="6" key="6">
    <citation type="submission" date="2019-02" db="EMBL/GenBank/DDBJ databases">
        <title>FDA dAtabase for Regulatory Grade micrObial Sequences (FDA-ARGOS): Supporting development and validation of Infectious Disease Dx tests.</title>
        <authorList>
            <person name="Duncan R."/>
            <person name="Fisher C."/>
            <person name="Tallon L.J."/>
            <person name="Sadzewicz L."/>
            <person name="Sengamalay N."/>
            <person name="Ott S."/>
            <person name="Godinez A."/>
            <person name="Nagaraj S."/>
            <person name="Nadendla S."/>
            <person name="Sichtig H."/>
        </authorList>
    </citation>
    <scope>NUCLEOTIDE SEQUENCE</scope>
    <source>
        <strain evidence="7">FDAARGOS_360</strain>
        <strain evidence="6">FDAARGOS_361</strain>
    </source>
</reference>
<evidence type="ECO:0000313" key="7">
    <source>
        <dbReference type="EMBL" id="TPP50082.1"/>
    </source>
</evidence>
<dbReference type="Proteomes" id="UP000318821">
    <property type="component" value="Unassembled WGS sequence"/>
</dbReference>
<dbReference type="VEuPathDB" id="TriTrypDB:LDHU3_13.1120"/>
<evidence type="ECO:0000313" key="3">
    <source>
        <dbReference type="EMBL" id="AYU77168.1"/>
    </source>
</evidence>
<evidence type="ECO:0000256" key="1">
    <source>
        <dbReference type="SAM" id="MobiDB-lite"/>
    </source>
</evidence>
<reference evidence="10" key="5">
    <citation type="submission" date="2019-02" db="EMBL/GenBank/DDBJ databases">
        <title>FDA dAtabase for Regulatory Grade micrObial Sequences (FDA-ARGOS): Supporting development and validation of Infectious Disease Dx tests.</title>
        <authorList>
            <person name="Duncan R."/>
            <person name="Fisher C."/>
            <person name="Tallon L."/>
            <person name="Sadzewicz L."/>
            <person name="Sengamalay N."/>
            <person name="Ott S."/>
            <person name="Godinez A."/>
            <person name="Nagaraj S."/>
            <person name="Vavikolanu K."/>
            <person name="Nadendla S."/>
            <person name="Aluvathingal J."/>
            <person name="Sichtig H."/>
        </authorList>
    </citation>
    <scope>NUCLEOTIDE SEQUENCE [LARGE SCALE GENOMIC DNA]</scope>
    <source>
        <strain evidence="10">FDAARGOS_361</strain>
    </source>
</reference>
<dbReference type="RefSeq" id="XP_003859301.1">
    <property type="nucleotide sequence ID" value="XM_003859253.1"/>
</dbReference>
<dbReference type="OMA" id="INCNDVL"/>
<keyword evidence="2" id="KW-0472">Membrane</keyword>
<reference evidence="5" key="2">
    <citation type="submission" date="2011-01" db="EMBL/GenBank/DDBJ databases">
        <authorList>
            <person name="Zhao B.P."/>
            <person name="Ren Z.A."/>
            <person name="Li C.D."/>
        </authorList>
    </citation>
    <scope>NUCLEOTIDE SEQUENCE</scope>
    <source>
        <strain evidence="5">BPK282A1</strain>
    </source>
</reference>
<dbReference type="EMBL" id="RHLD01000039">
    <property type="protein sequence ID" value="TPP50082.1"/>
    <property type="molecule type" value="Genomic_DNA"/>
</dbReference>
<keyword evidence="2" id="KW-0812">Transmembrane</keyword>
<dbReference type="OrthoDB" id="273180at2759"/>
<evidence type="ECO:0000313" key="8">
    <source>
        <dbReference type="Proteomes" id="UP000008980"/>
    </source>
</evidence>
<feature type="transmembrane region" description="Helical" evidence="2">
    <location>
        <begin position="233"/>
        <end position="254"/>
    </location>
</feature>
<dbReference type="EMBL" id="FR799600">
    <property type="protein sequence ID" value="CBZ32589.1"/>
    <property type="molecule type" value="Genomic_DNA"/>
</dbReference>
<reference evidence="4" key="7">
    <citation type="submission" date="2020-06" db="EMBL/GenBank/DDBJ databases">
        <authorList>
            <person name="Camacho E."/>
            <person name="Gonzalez-de la Fuente S."/>
            <person name="Rastrojo A."/>
            <person name="Peiro-Pastor R."/>
            <person name="Solana JC."/>
            <person name="Tabera L."/>
            <person name="Gamarro F."/>
            <person name="Carrasco-Ramiro F."/>
            <person name="Requena JM."/>
            <person name="Aguado B."/>
        </authorList>
    </citation>
    <scope>NUCLEOTIDE SEQUENCE</scope>
</reference>
<dbReference type="Proteomes" id="UP000274082">
    <property type="component" value="Chromosome 13"/>
</dbReference>
<dbReference type="AlphaFoldDB" id="A0A3S7WSJ9"/>
<dbReference type="EMBL" id="LR812633">
    <property type="protein sequence ID" value="CAC5428465.1"/>
    <property type="molecule type" value="Genomic_DNA"/>
</dbReference>
<evidence type="ECO:0000256" key="2">
    <source>
        <dbReference type="SAM" id="Phobius"/>
    </source>
</evidence>
<dbReference type="EMBL" id="CP029512">
    <property type="protein sequence ID" value="AYU77168.1"/>
    <property type="molecule type" value="Genomic_DNA"/>
</dbReference>
<evidence type="ECO:0000313" key="4">
    <source>
        <dbReference type="EMBL" id="CAC5428465.1"/>
    </source>
</evidence>
<dbReference type="KEGG" id="ldo:LDBPK_130900"/>
<feature type="region of interest" description="Disordered" evidence="1">
    <location>
        <begin position="196"/>
        <end position="215"/>
    </location>
</feature>
<keyword evidence="2" id="KW-1133">Transmembrane helix</keyword>
<sequence length="327" mass="36013">MRYRQCQHHFTDRDQQAKALINCNDVLSTSEQEEVIAYFARSLRGSAQLLKVVVCLQAMLALVYTLLLLSGSLLIDVSVDMAAAASLVQLAQQHKQGSPEPATAALELTAPSQTLVEALAALDAEQRAAQRKYVHEYMNRRTAAGVNVRSGGAVTLLSALVVLYSIALLLWAGYSCYVACRRLTVNVEDLTRTEPRDLHRRRPEEGPSAEAPAAKPRGALRHLRRRVKTDPAVALYAAAAFASLGSLFWVAALVHRQRTTQRAYADLGLQPPSVLSLQSITNAALEYVLAVWQPLFHLGIGLLVRSMLDTRDNLVALSKLKYRFEKV</sequence>